<comment type="caution">
    <text evidence="12">The sequence shown here is derived from an EMBL/GenBank/DDBJ whole genome shotgun (WGS) entry which is preliminary data.</text>
</comment>
<evidence type="ECO:0000313" key="13">
    <source>
        <dbReference type="Proteomes" id="UP000778523"/>
    </source>
</evidence>
<dbReference type="Pfam" id="PF07715">
    <property type="entry name" value="Plug"/>
    <property type="match status" value="1"/>
</dbReference>
<dbReference type="SUPFAM" id="SSF56935">
    <property type="entry name" value="Porins"/>
    <property type="match status" value="1"/>
</dbReference>
<keyword evidence="6 9" id="KW-0472">Membrane</keyword>
<feature type="signal peptide" evidence="10">
    <location>
        <begin position="1"/>
        <end position="44"/>
    </location>
</feature>
<dbReference type="Gene3D" id="2.40.170.20">
    <property type="entry name" value="TonB-dependent receptor, beta-barrel domain"/>
    <property type="match status" value="1"/>
</dbReference>
<keyword evidence="8 9" id="KW-0998">Cell outer membrane</keyword>
<keyword evidence="5 9" id="KW-0812">Transmembrane</keyword>
<organism evidence="12 13">
    <name type="scientific">Uliginosibacterium aquaticum</name>
    <dbReference type="NCBI Taxonomy" id="2731212"/>
    <lineage>
        <taxon>Bacteria</taxon>
        <taxon>Pseudomonadati</taxon>
        <taxon>Pseudomonadota</taxon>
        <taxon>Betaproteobacteria</taxon>
        <taxon>Rhodocyclales</taxon>
        <taxon>Zoogloeaceae</taxon>
        <taxon>Uliginosibacterium</taxon>
    </lineage>
</organism>
<evidence type="ECO:0000256" key="9">
    <source>
        <dbReference type="PROSITE-ProRule" id="PRU01360"/>
    </source>
</evidence>
<evidence type="ECO:0000256" key="2">
    <source>
        <dbReference type="ARBA" id="ARBA00009810"/>
    </source>
</evidence>
<dbReference type="PROSITE" id="PS52016">
    <property type="entry name" value="TONB_DEPENDENT_REC_3"/>
    <property type="match status" value="1"/>
</dbReference>
<dbReference type="PROSITE" id="PS51257">
    <property type="entry name" value="PROKAR_LIPOPROTEIN"/>
    <property type="match status" value="1"/>
</dbReference>
<dbReference type="InterPro" id="IPR012910">
    <property type="entry name" value="Plug_dom"/>
</dbReference>
<evidence type="ECO:0000313" key="12">
    <source>
        <dbReference type="EMBL" id="NSL54948.1"/>
    </source>
</evidence>
<dbReference type="RefSeq" id="WP_170021441.1">
    <property type="nucleotide sequence ID" value="NZ_JABCSC020000002.1"/>
</dbReference>
<comment type="subcellular location">
    <subcellularLocation>
        <location evidence="1 9">Cell outer membrane</location>
        <topology evidence="1 9">Multi-pass membrane protein</topology>
    </subcellularLocation>
</comment>
<keyword evidence="3 9" id="KW-0813">Transport</keyword>
<feature type="chain" id="PRO_5047386858" evidence="10">
    <location>
        <begin position="45"/>
        <end position="951"/>
    </location>
</feature>
<dbReference type="SMART" id="SM00965">
    <property type="entry name" value="STN"/>
    <property type="match status" value="1"/>
</dbReference>
<dbReference type="Gene3D" id="3.55.50.30">
    <property type="match status" value="1"/>
</dbReference>
<comment type="similarity">
    <text evidence="2 9">Belongs to the TonB-dependent receptor family.</text>
</comment>
<protein>
    <submittedName>
        <fullName evidence="12">TonB-dependent receptor plug domain-containing protein</fullName>
    </submittedName>
</protein>
<reference evidence="12 13" key="1">
    <citation type="submission" date="2020-06" db="EMBL/GenBank/DDBJ databases">
        <title>Draft genome of Uliginosibacterium sp. IMCC34675.</title>
        <authorList>
            <person name="Song J."/>
        </authorList>
    </citation>
    <scope>NUCLEOTIDE SEQUENCE [LARGE SCALE GENOMIC DNA]</scope>
    <source>
        <strain evidence="12 13">IMCC34675</strain>
    </source>
</reference>
<keyword evidence="4 9" id="KW-1134">Transmembrane beta strand</keyword>
<dbReference type="InterPro" id="IPR039426">
    <property type="entry name" value="TonB-dep_rcpt-like"/>
</dbReference>
<dbReference type="InterPro" id="IPR036942">
    <property type="entry name" value="Beta-barrel_TonB_sf"/>
</dbReference>
<feature type="domain" description="Secretin/TonB short N-terminal" evidence="11">
    <location>
        <begin position="76"/>
        <end position="127"/>
    </location>
</feature>
<evidence type="ECO:0000256" key="10">
    <source>
        <dbReference type="SAM" id="SignalP"/>
    </source>
</evidence>
<proteinExistence type="inferred from homology"/>
<evidence type="ECO:0000256" key="6">
    <source>
        <dbReference type="ARBA" id="ARBA00023136"/>
    </source>
</evidence>
<gene>
    <name evidence="12" type="ORF">HJ583_007925</name>
</gene>
<dbReference type="EMBL" id="JABCSC020000002">
    <property type="protein sequence ID" value="NSL54948.1"/>
    <property type="molecule type" value="Genomic_DNA"/>
</dbReference>
<dbReference type="Proteomes" id="UP000778523">
    <property type="component" value="Unassembled WGS sequence"/>
</dbReference>
<keyword evidence="10" id="KW-0732">Signal</keyword>
<evidence type="ECO:0000256" key="4">
    <source>
        <dbReference type="ARBA" id="ARBA00022452"/>
    </source>
</evidence>
<evidence type="ECO:0000256" key="1">
    <source>
        <dbReference type="ARBA" id="ARBA00004571"/>
    </source>
</evidence>
<evidence type="ECO:0000256" key="3">
    <source>
        <dbReference type="ARBA" id="ARBA00022448"/>
    </source>
</evidence>
<evidence type="ECO:0000256" key="7">
    <source>
        <dbReference type="ARBA" id="ARBA00023170"/>
    </source>
</evidence>
<evidence type="ECO:0000256" key="8">
    <source>
        <dbReference type="ARBA" id="ARBA00023237"/>
    </source>
</evidence>
<accession>A0ABX2IEG4</accession>
<name>A0ABX2IEG4_9RHOO</name>
<keyword evidence="7 12" id="KW-0675">Receptor</keyword>
<dbReference type="Gene3D" id="2.170.130.10">
    <property type="entry name" value="TonB-dependent receptor, plug domain"/>
    <property type="match status" value="1"/>
</dbReference>
<keyword evidence="13" id="KW-1185">Reference proteome</keyword>
<dbReference type="InterPro" id="IPR011662">
    <property type="entry name" value="Secretin/TonB_short_N"/>
</dbReference>
<evidence type="ECO:0000256" key="5">
    <source>
        <dbReference type="ARBA" id="ARBA00022692"/>
    </source>
</evidence>
<sequence length="951" mass="104597">MFLLPQRSPFSPLATAACPARPRPLVMALMAASLVIGLQAGAHAQATPASSLQRPYAIAAGPLAEALNRFAAEAGVVLAFDAAQLKGLQSKGVQGRFGTADGFAALLAGSGFEAAQTASGSFVLRRAPASAPARKAATENAGEVPELAEVKVVARHLAGVDKLDRQMIRNMPAINGDLTSQLKLNPNIQYSEAQLSSQTAGEIAPAEISIHGAKPYQNEILLDGVSIANDLDPGNKIVTTNPEYIPGNAQALAIDSSILCDVEVKDSNVSAEYGRFTGGVVDAKICSARKRFGGSLAIGYTSSDWTHLFIDPAKQEEFENSSTADNQPRFKKWTYKTTLETRPDPSWGLLMSVVRKQSDIPLNRFSTTNAGTTESREVTQQRIQDTLVIKTDFAPAGSAHKGDVSLVYAPTENSYFIENYRNSDYTIKSGGLNLAGHLESRLAPATLSQQISFSETDQSRRSDADYYRDWRWSADKNWGDSSQSNASSGEGAWGDVDQKMQNLGYKLKSAFHELSLGDTRHRVSSGLEYQQKHAEYTRLRDTRYYLTVADLPTSGAISRCQTSTGALDSEACSTTPTKGKTVGQYFRRLMTYKAGSFDVDANTWAAYLEDEASWRNLKLRLGGRVDRDSLTADTNLSPRSSLTWQASEPLSLNVGANRYYGRNLFAYAMQEKVSSLIYTQTRSGTLAWSSATQTKPSNRLEDMRSPYDDELTAGLNYDSDWLNGPLSLRFTRRDGKDQIVKRLLTKQTDCNSNQCYVYTNEGGSLSKDLTLSWNSNKAFKSGPVATRFWFAVNKSDVKSNYSTYADVYGTALANDEIIQYDGKFIRYSEMPADNYNRPWTLRIGAMSSLPAQQLSFTNILRIRDGYRQMLQNGETTYEGTTVDVWEQTSLPRSIALDTVISWTPRIHADQSLEVKLTIENITDQKNKTSASSTYATYERGRSFALELGYSF</sequence>
<dbReference type="InterPro" id="IPR037066">
    <property type="entry name" value="Plug_dom_sf"/>
</dbReference>
<evidence type="ECO:0000259" key="11">
    <source>
        <dbReference type="SMART" id="SM00965"/>
    </source>
</evidence>